<dbReference type="EMBL" id="JAABFR010000420">
    <property type="protein sequence ID" value="MBD4335857.1"/>
    <property type="molecule type" value="Genomic_DNA"/>
</dbReference>
<reference evidence="1" key="1">
    <citation type="submission" date="2020-01" db="EMBL/GenBank/DDBJ databases">
        <authorList>
            <person name="Richard D."/>
        </authorList>
    </citation>
    <scope>NUCLEOTIDE SEQUENCE</scope>
    <source>
        <strain evidence="1">JP541</strain>
    </source>
</reference>
<evidence type="ECO:0000313" key="2">
    <source>
        <dbReference type="Proteomes" id="UP000653002"/>
    </source>
</evidence>
<dbReference type="Proteomes" id="UP000653002">
    <property type="component" value="Unassembled WGS sequence"/>
</dbReference>
<sequence length="72" mass="7823">MKYTIQANQALCQWIGVEISGKKGASNPGGDYNIADVSLYDMRKDYGKYSFIATAMGYVDFKALEDGNGGNT</sequence>
<dbReference type="AlphaFoldDB" id="A0A8I0H546"/>
<gene>
    <name evidence="1" type="ORF">GUH15_07270</name>
</gene>
<accession>A0A8I0H546</accession>
<evidence type="ECO:0000313" key="1">
    <source>
        <dbReference type="EMBL" id="MBD4335857.1"/>
    </source>
</evidence>
<feature type="non-terminal residue" evidence="1">
    <location>
        <position position="72"/>
    </location>
</feature>
<organism evidence="1 2">
    <name type="scientific">Xanthomonas citri pv. citri</name>
    <dbReference type="NCBI Taxonomy" id="611301"/>
    <lineage>
        <taxon>Bacteria</taxon>
        <taxon>Pseudomonadati</taxon>
        <taxon>Pseudomonadota</taxon>
        <taxon>Gammaproteobacteria</taxon>
        <taxon>Lysobacterales</taxon>
        <taxon>Lysobacteraceae</taxon>
        <taxon>Xanthomonas</taxon>
    </lineage>
</organism>
<protein>
    <submittedName>
        <fullName evidence="1">Uncharacterized protein</fullName>
    </submittedName>
</protein>
<name>A0A8I0H546_XANCI</name>
<proteinExistence type="predicted"/>
<comment type="caution">
    <text evidence="1">The sequence shown here is derived from an EMBL/GenBank/DDBJ whole genome shotgun (WGS) entry which is preliminary data.</text>
</comment>